<comment type="similarity">
    <text evidence="2">Belongs to the histone-like protein H-NS family.</text>
</comment>
<dbReference type="GO" id="GO:0009295">
    <property type="term" value="C:nucleoid"/>
    <property type="evidence" value="ECO:0007669"/>
    <property type="project" value="UniProtKB-SubCell"/>
</dbReference>
<evidence type="ECO:0000313" key="8">
    <source>
        <dbReference type="Proteomes" id="UP000225833"/>
    </source>
</evidence>
<proteinExistence type="inferred from homology"/>
<comment type="caution">
    <text evidence="7">The sequence shown here is derived from an EMBL/GenBank/DDBJ whole genome shotgun (WGS) entry which is preliminary data.</text>
</comment>
<dbReference type="GO" id="GO:0003680">
    <property type="term" value="F:minor groove of adenine-thymine-rich DNA binding"/>
    <property type="evidence" value="ECO:0007669"/>
    <property type="project" value="TreeGrafter"/>
</dbReference>
<dbReference type="GO" id="GO:0032993">
    <property type="term" value="C:protein-DNA complex"/>
    <property type="evidence" value="ECO:0007669"/>
    <property type="project" value="TreeGrafter"/>
</dbReference>
<gene>
    <name evidence="7" type="ORF">Xbud_03130</name>
</gene>
<evidence type="ECO:0000256" key="1">
    <source>
        <dbReference type="ARBA" id="ARBA00004453"/>
    </source>
</evidence>
<accession>A0A2D0IT29</accession>
<evidence type="ECO:0000259" key="6">
    <source>
        <dbReference type="SMART" id="SM00528"/>
    </source>
</evidence>
<keyword evidence="4 7" id="KW-0238">DNA-binding</keyword>
<keyword evidence="3" id="KW-0963">Cytoplasm</keyword>
<dbReference type="GO" id="GO:0000976">
    <property type="term" value="F:transcription cis-regulatory region binding"/>
    <property type="evidence" value="ECO:0007669"/>
    <property type="project" value="TreeGrafter"/>
</dbReference>
<name>A0A2D0IT29_XENBU</name>
<dbReference type="Gene3D" id="1.10.287.1050">
    <property type="entry name" value="H-NS histone-like proteins"/>
    <property type="match status" value="1"/>
</dbReference>
<dbReference type="OrthoDB" id="6088948at2"/>
<dbReference type="PANTHER" id="PTHR38097:SF2">
    <property type="entry name" value="DNA-BINDING PROTEIN STPA"/>
    <property type="match status" value="1"/>
</dbReference>
<evidence type="ECO:0000256" key="4">
    <source>
        <dbReference type="ARBA" id="ARBA00023125"/>
    </source>
</evidence>
<dbReference type="SMART" id="SM00528">
    <property type="entry name" value="HNS"/>
    <property type="match status" value="1"/>
</dbReference>
<dbReference type="AlphaFoldDB" id="A0A2D0IT29"/>
<evidence type="ECO:0000256" key="5">
    <source>
        <dbReference type="SAM" id="Coils"/>
    </source>
</evidence>
<comment type="subcellular location">
    <subcellularLocation>
        <location evidence="1">Cytoplasm</location>
        <location evidence="1">Nucleoid</location>
    </subcellularLocation>
</comment>
<dbReference type="Pfam" id="PF22470">
    <property type="entry name" value="Histone_HNS_N"/>
    <property type="match status" value="1"/>
</dbReference>
<dbReference type="GO" id="GO:0046983">
    <property type="term" value="F:protein dimerization activity"/>
    <property type="evidence" value="ECO:0007669"/>
    <property type="project" value="InterPro"/>
</dbReference>
<dbReference type="Gene3D" id="4.10.430.10">
    <property type="entry name" value="Histone-like protein H-NS, C-terminal domain"/>
    <property type="match status" value="1"/>
</dbReference>
<dbReference type="GO" id="GO:0003681">
    <property type="term" value="F:bent DNA binding"/>
    <property type="evidence" value="ECO:0007669"/>
    <property type="project" value="TreeGrafter"/>
</dbReference>
<keyword evidence="5" id="KW-0175">Coiled coil</keyword>
<dbReference type="Proteomes" id="UP000225833">
    <property type="component" value="Unassembled WGS sequence"/>
</dbReference>
<reference evidence="7 8" key="1">
    <citation type="journal article" date="2017" name="Nat. Microbiol.">
        <title>Natural product diversity associated with the nematode symbionts Photorhabdus and Xenorhabdus.</title>
        <authorList>
            <person name="Tobias N.J."/>
            <person name="Wolff H."/>
            <person name="Djahanschiri B."/>
            <person name="Grundmann F."/>
            <person name="Kronenwerth M."/>
            <person name="Shi Y.M."/>
            <person name="Simonyi S."/>
            <person name="Grun P."/>
            <person name="Shapiro-Ilan D."/>
            <person name="Pidot S.J."/>
            <person name="Stinear T.P."/>
            <person name="Ebersberger I."/>
            <person name="Bode H.B."/>
        </authorList>
    </citation>
    <scope>NUCLEOTIDE SEQUENCE [LARGE SCALE GENOMIC DNA]</scope>
    <source>
        <strain evidence="7 8">DSM 16342</strain>
    </source>
</reference>
<evidence type="ECO:0000256" key="2">
    <source>
        <dbReference type="ARBA" id="ARBA00010610"/>
    </source>
</evidence>
<dbReference type="InterPro" id="IPR037150">
    <property type="entry name" value="H-NS_C_dom_sf"/>
</dbReference>
<evidence type="ECO:0000256" key="3">
    <source>
        <dbReference type="ARBA" id="ARBA00022490"/>
    </source>
</evidence>
<dbReference type="InterPro" id="IPR027444">
    <property type="entry name" value="H-NS_C_dom"/>
</dbReference>
<evidence type="ECO:0000313" key="7">
    <source>
        <dbReference type="EMBL" id="PHM25057.1"/>
    </source>
</evidence>
<feature type="domain" description="DNA-binding protein H-NS-like C-terminal" evidence="6">
    <location>
        <begin position="101"/>
        <end position="149"/>
    </location>
</feature>
<dbReference type="EMBL" id="NIBS01000021">
    <property type="protein sequence ID" value="PHM25057.1"/>
    <property type="molecule type" value="Genomic_DNA"/>
</dbReference>
<protein>
    <submittedName>
        <fullName evidence="7">Encodes global DNA-binding transcriptional dual regulator H-NS</fullName>
    </submittedName>
</protein>
<dbReference type="InterPro" id="IPR054180">
    <property type="entry name" value="H-NS-like_N"/>
</dbReference>
<feature type="coiled-coil region" evidence="5">
    <location>
        <begin position="35"/>
        <end position="69"/>
    </location>
</feature>
<dbReference type="PANTHER" id="PTHR38097">
    <property type="match status" value="1"/>
</dbReference>
<dbReference type="InterPro" id="IPR027454">
    <property type="entry name" value="Histone_HNS_N"/>
</dbReference>
<dbReference type="GO" id="GO:0001217">
    <property type="term" value="F:DNA-binding transcription repressor activity"/>
    <property type="evidence" value="ECO:0007669"/>
    <property type="project" value="TreeGrafter"/>
</dbReference>
<organism evidence="7 8">
    <name type="scientific">Xenorhabdus budapestensis</name>
    <dbReference type="NCBI Taxonomy" id="290110"/>
    <lineage>
        <taxon>Bacteria</taxon>
        <taxon>Pseudomonadati</taxon>
        <taxon>Pseudomonadota</taxon>
        <taxon>Gammaproteobacteria</taxon>
        <taxon>Enterobacterales</taxon>
        <taxon>Morganellaceae</taxon>
        <taxon>Xenorhabdus</taxon>
    </lineage>
</organism>
<sequence>MSELTREEEYKIVSTHLTGMTNLRRFTNSKDFEWLEELNNKLAALIDERREEEELRKRELQEIEEKRLKALDYLKDLGLDPNTITISVFEQGNTGKRKTKKNKKSDLPPKYAFINPETQKEETWVGVGRIKKGLQQLLDEGHSIDEFLINKNANEQN</sequence>
<dbReference type="RefSeq" id="WP_099136884.1">
    <property type="nucleotide sequence ID" value="NZ_CAWNNJ010000088.1"/>
</dbReference>
<dbReference type="SUPFAM" id="SSF81273">
    <property type="entry name" value="H-NS histone-like proteins"/>
    <property type="match status" value="2"/>
</dbReference>
<dbReference type="GO" id="GO:0005829">
    <property type="term" value="C:cytosol"/>
    <property type="evidence" value="ECO:0007669"/>
    <property type="project" value="TreeGrafter"/>
</dbReference>